<evidence type="ECO:0000313" key="1">
    <source>
        <dbReference type="EMBL" id="WPB87040.1"/>
    </source>
</evidence>
<evidence type="ECO:0000313" key="2">
    <source>
        <dbReference type="Proteomes" id="UP001305521"/>
    </source>
</evidence>
<reference evidence="1 2" key="1">
    <citation type="submission" date="2023-11" db="EMBL/GenBank/DDBJ databases">
        <title>Arctic aerobic anoxygenic photoheterotroph Sediminicoccus rosea KRV36 adapts its photosynthesis to long days of polar summer.</title>
        <authorList>
            <person name="Tomasch J."/>
            <person name="Kopejtka K."/>
            <person name="Bily T."/>
            <person name="Gardiner A.T."/>
            <person name="Gardian Z."/>
            <person name="Shivaramu S."/>
            <person name="Koblizek M."/>
            <person name="Engelhardt F."/>
            <person name="Kaftan D."/>
        </authorList>
    </citation>
    <scope>NUCLEOTIDE SEQUENCE [LARGE SCALE GENOMIC DNA]</scope>
    <source>
        <strain evidence="1 2">R-30</strain>
    </source>
</reference>
<dbReference type="EMBL" id="CP137852">
    <property type="protein sequence ID" value="WPB87040.1"/>
    <property type="molecule type" value="Genomic_DNA"/>
</dbReference>
<keyword evidence="2" id="KW-1185">Reference proteome</keyword>
<name>A0ABZ0PPJ9_9PROT</name>
<protein>
    <submittedName>
        <fullName evidence="1">Uncharacterized protein</fullName>
    </submittedName>
</protein>
<dbReference type="RefSeq" id="WP_318650997.1">
    <property type="nucleotide sequence ID" value="NZ_CP137852.1"/>
</dbReference>
<gene>
    <name evidence="1" type="ORF">R9Z33_09220</name>
</gene>
<dbReference type="Proteomes" id="UP001305521">
    <property type="component" value="Chromosome"/>
</dbReference>
<organism evidence="1 2">
    <name type="scientific">Sediminicoccus rosea</name>
    <dbReference type="NCBI Taxonomy" id="1225128"/>
    <lineage>
        <taxon>Bacteria</taxon>
        <taxon>Pseudomonadati</taxon>
        <taxon>Pseudomonadota</taxon>
        <taxon>Alphaproteobacteria</taxon>
        <taxon>Acetobacterales</taxon>
        <taxon>Roseomonadaceae</taxon>
        <taxon>Sediminicoccus</taxon>
    </lineage>
</organism>
<accession>A0ABZ0PPJ9</accession>
<proteinExistence type="predicted"/>
<sequence length="332" mass="36098">MQPSTDAMETVGDWYHAWFTGIILMAVSRRGPGEAAELVFRVFRQQQQARFLEGLEKLGLTGLPPAIAAARYHYLSNAIGGVGVEYHEESQRKAWIRYPPPRWIWQGTALCGIPPEVNAAMLRGWHAQNGVSLGCPRLGFVCTGQTVEGDPGLEGYYLEHDHDLTEEDRLRFTRAERMPRFDAAAAPALPPSWPAERLAKAKRGYAMEYVRSVMQAAVAQWGAEAAGALLGHAARLTAMQHARQAARALGAGDGPSLLLALAAAQGDAARREGEMIRQPSPALFRGLDLPPALLQAWGELHRGALLAFDPFATLVLDAGPDGLAFHLRPSRG</sequence>